<evidence type="ECO:0000256" key="3">
    <source>
        <dbReference type="ARBA" id="ARBA00005043"/>
    </source>
</evidence>
<evidence type="ECO:0000256" key="1">
    <source>
        <dbReference type="ARBA" id="ARBA00004123"/>
    </source>
</evidence>
<evidence type="ECO:0000256" key="8">
    <source>
        <dbReference type="ARBA" id="ARBA00023242"/>
    </source>
</evidence>
<evidence type="ECO:0000256" key="4">
    <source>
        <dbReference type="ARBA" id="ARBA00007573"/>
    </source>
</evidence>
<sequence>MSELALTSNNNHHCVPTGIVSLDDVLHGGLPVGSVAVIEHNLVDGAVVKEIKRTLFKQSSLNSQATYHAEVGFKRCFKLDTSFDGDNISMLLDDLKSICSSSFHVPNNSNSKVLRIVIENANSLIWCDPDQIDAYMIRLRAIVRRSYAVCFMFCPISQNSPEENMHYFADVVLSLDEPSTFDNNPYFSQYVAILTVKKLYNINAVSQRFNNFSRYGVKRKGNKISIEELSIPPLLSEINIPCFSNNILQNLLKYSLGNEDNFVIVLFPCECSYEMMKKENALYQVYNAPPDVETYNSRVPYLVDAVIHRSISRLKIGKSDCAKNSNEILSSSLNNNTSAIQATCSEEKIDSPEKFDNSSSLSDLKLNENNSSENISNLHYDFKNLEEEYQKLLHNYELCEKQLQYQTKKTQLWQKKFPSFG</sequence>
<comment type="similarity">
    <text evidence="4">Belongs to the ELP4 family.</text>
</comment>
<dbReference type="InterPro" id="IPR008728">
    <property type="entry name" value="Elongator_complex_protein_4"/>
</dbReference>
<evidence type="ECO:0000256" key="5">
    <source>
        <dbReference type="ARBA" id="ARBA00020265"/>
    </source>
</evidence>
<reference evidence="10 11" key="1">
    <citation type="submission" date="2015-05" db="EMBL/GenBank/DDBJ databases">
        <title>Evolution of Trichinella species and genotypes.</title>
        <authorList>
            <person name="Korhonen P.K."/>
            <person name="Edoardo P."/>
            <person name="Giuseppe L.R."/>
            <person name="Gasser R.B."/>
        </authorList>
    </citation>
    <scope>NUCLEOTIDE SEQUENCE [LARGE SCALE GENOMIC DNA]</scope>
    <source>
        <strain evidence="10">ISS10</strain>
    </source>
</reference>
<dbReference type="PANTHER" id="PTHR12896:SF1">
    <property type="entry name" value="ELONGATOR COMPLEX PROTEIN 4"/>
    <property type="match status" value="1"/>
</dbReference>
<dbReference type="InterPro" id="IPR027417">
    <property type="entry name" value="P-loop_NTPase"/>
</dbReference>
<evidence type="ECO:0000313" key="11">
    <source>
        <dbReference type="Proteomes" id="UP000054721"/>
    </source>
</evidence>
<keyword evidence="8" id="KW-0539">Nucleus</keyword>
<accession>A0A0V1LP98</accession>
<name>A0A0V1LP98_9BILA</name>
<evidence type="ECO:0000256" key="6">
    <source>
        <dbReference type="ARBA" id="ARBA00022490"/>
    </source>
</evidence>
<evidence type="ECO:0000256" key="7">
    <source>
        <dbReference type="ARBA" id="ARBA00022694"/>
    </source>
</evidence>
<feature type="coiled-coil region" evidence="9">
    <location>
        <begin position="375"/>
        <end position="402"/>
    </location>
</feature>
<dbReference type="STRING" id="6335.A0A0V1LP98"/>
<organism evidence="10 11">
    <name type="scientific">Trichinella nativa</name>
    <dbReference type="NCBI Taxonomy" id="6335"/>
    <lineage>
        <taxon>Eukaryota</taxon>
        <taxon>Metazoa</taxon>
        <taxon>Ecdysozoa</taxon>
        <taxon>Nematoda</taxon>
        <taxon>Enoplea</taxon>
        <taxon>Dorylaimia</taxon>
        <taxon>Trichinellida</taxon>
        <taxon>Trichinellidae</taxon>
        <taxon>Trichinella</taxon>
    </lineage>
</organism>
<evidence type="ECO:0000256" key="2">
    <source>
        <dbReference type="ARBA" id="ARBA00004496"/>
    </source>
</evidence>
<keyword evidence="7" id="KW-0819">tRNA processing</keyword>
<comment type="subcellular location">
    <subcellularLocation>
        <location evidence="2">Cytoplasm</location>
    </subcellularLocation>
    <subcellularLocation>
        <location evidence="1">Nucleus</location>
    </subcellularLocation>
</comment>
<dbReference type="AlphaFoldDB" id="A0A0V1LP98"/>
<gene>
    <name evidence="10" type="primary">elp4</name>
    <name evidence="10" type="ORF">T02_10824</name>
</gene>
<dbReference type="OrthoDB" id="289162at2759"/>
<dbReference type="GO" id="GO:0005737">
    <property type="term" value="C:cytoplasm"/>
    <property type="evidence" value="ECO:0007669"/>
    <property type="project" value="UniProtKB-SubCell"/>
</dbReference>
<dbReference type="PANTHER" id="PTHR12896">
    <property type="entry name" value="PAX6 NEIGHBOR PROTEIN PAXNEB"/>
    <property type="match status" value="1"/>
</dbReference>
<evidence type="ECO:0000256" key="9">
    <source>
        <dbReference type="SAM" id="Coils"/>
    </source>
</evidence>
<comment type="pathway">
    <text evidence="3">tRNA modification; 5-methoxycarbonylmethyl-2-thiouridine-tRNA biosynthesis.</text>
</comment>
<dbReference type="Proteomes" id="UP000054721">
    <property type="component" value="Unassembled WGS sequence"/>
</dbReference>
<dbReference type="GO" id="GO:0002098">
    <property type="term" value="P:tRNA wobble uridine modification"/>
    <property type="evidence" value="ECO:0007669"/>
    <property type="project" value="InterPro"/>
</dbReference>
<proteinExistence type="inferred from homology"/>
<dbReference type="Gene3D" id="3.40.50.300">
    <property type="entry name" value="P-loop containing nucleotide triphosphate hydrolases"/>
    <property type="match status" value="1"/>
</dbReference>
<dbReference type="EMBL" id="JYDW01000020">
    <property type="protein sequence ID" value="KRZ61293.1"/>
    <property type="molecule type" value="Genomic_DNA"/>
</dbReference>
<dbReference type="GO" id="GO:0033588">
    <property type="term" value="C:elongator holoenzyme complex"/>
    <property type="evidence" value="ECO:0007669"/>
    <property type="project" value="InterPro"/>
</dbReference>
<comment type="caution">
    <text evidence="10">The sequence shown here is derived from an EMBL/GenBank/DDBJ whole genome shotgun (WGS) entry which is preliminary data.</text>
</comment>
<dbReference type="GO" id="GO:0008023">
    <property type="term" value="C:transcription elongation factor complex"/>
    <property type="evidence" value="ECO:0007669"/>
    <property type="project" value="TreeGrafter"/>
</dbReference>
<protein>
    <recommendedName>
        <fullName evidence="5">Elongator complex protein 4</fullName>
    </recommendedName>
</protein>
<evidence type="ECO:0000313" key="10">
    <source>
        <dbReference type="EMBL" id="KRZ61293.1"/>
    </source>
</evidence>
<dbReference type="UniPathway" id="UPA00988"/>
<keyword evidence="6" id="KW-0963">Cytoplasm</keyword>
<keyword evidence="9" id="KW-0175">Coiled coil</keyword>
<keyword evidence="11" id="KW-1185">Reference proteome</keyword>
<dbReference type="Pfam" id="PF05625">
    <property type="entry name" value="PAXNEB"/>
    <property type="match status" value="1"/>
</dbReference>